<organism evidence="13 14">
    <name type="scientific">Stappia indica</name>
    <dbReference type="NCBI Taxonomy" id="538381"/>
    <lineage>
        <taxon>Bacteria</taxon>
        <taxon>Pseudomonadati</taxon>
        <taxon>Pseudomonadota</taxon>
        <taxon>Alphaproteobacteria</taxon>
        <taxon>Hyphomicrobiales</taxon>
        <taxon>Stappiaceae</taxon>
        <taxon>Stappia</taxon>
    </lineage>
</organism>
<dbReference type="EMBL" id="CP046908">
    <property type="protein sequence ID" value="QGZ35876.1"/>
    <property type="molecule type" value="Genomic_DNA"/>
</dbReference>
<dbReference type="NCBIfam" id="NF006757">
    <property type="entry name" value="PRK09277.1"/>
    <property type="match status" value="1"/>
</dbReference>
<dbReference type="Gene3D" id="3.20.19.10">
    <property type="entry name" value="Aconitase, domain 4"/>
    <property type="match status" value="1"/>
</dbReference>
<evidence type="ECO:0000256" key="4">
    <source>
        <dbReference type="ARBA" id="ARBA00022485"/>
    </source>
</evidence>
<evidence type="ECO:0000259" key="12">
    <source>
        <dbReference type="Pfam" id="PF00694"/>
    </source>
</evidence>
<dbReference type="PRINTS" id="PR00415">
    <property type="entry name" value="ACONITASE"/>
</dbReference>
<evidence type="ECO:0000256" key="3">
    <source>
        <dbReference type="ARBA" id="ARBA00007185"/>
    </source>
</evidence>
<protein>
    <recommendedName>
        <fullName evidence="10">Aconitate hydratase</fullName>
        <shortName evidence="10">Aconitase</shortName>
        <ecNumber evidence="10">4.2.1.3</ecNumber>
    </recommendedName>
</protein>
<dbReference type="UniPathway" id="UPA00223">
    <property type="reaction ID" value="UER00718"/>
</dbReference>
<evidence type="ECO:0000313" key="14">
    <source>
        <dbReference type="Proteomes" id="UP000435648"/>
    </source>
</evidence>
<evidence type="ECO:0000256" key="5">
    <source>
        <dbReference type="ARBA" id="ARBA00022723"/>
    </source>
</evidence>
<dbReference type="GO" id="GO:0003994">
    <property type="term" value="F:aconitate hydratase activity"/>
    <property type="evidence" value="ECO:0007669"/>
    <property type="project" value="UniProtKB-EC"/>
</dbReference>
<dbReference type="GO" id="GO:0006099">
    <property type="term" value="P:tricarboxylic acid cycle"/>
    <property type="evidence" value="ECO:0007669"/>
    <property type="project" value="UniProtKB-UniPathway"/>
</dbReference>
<evidence type="ECO:0000256" key="10">
    <source>
        <dbReference type="RuleBase" id="RU361275"/>
    </source>
</evidence>
<evidence type="ECO:0000256" key="8">
    <source>
        <dbReference type="ARBA" id="ARBA00023239"/>
    </source>
</evidence>
<dbReference type="Proteomes" id="UP000435648">
    <property type="component" value="Chromosome"/>
</dbReference>
<dbReference type="PROSITE" id="PS00450">
    <property type="entry name" value="ACONITASE_1"/>
    <property type="match status" value="1"/>
</dbReference>
<keyword evidence="8 10" id="KW-0456">Lyase</keyword>
<dbReference type="NCBIfam" id="NF009520">
    <property type="entry name" value="PRK12881.1"/>
    <property type="match status" value="1"/>
</dbReference>
<dbReference type="InterPro" id="IPR000573">
    <property type="entry name" value="AconitaseA/IPMdHydase_ssu_swvl"/>
</dbReference>
<sequence length="910" mass="96577">MSPDPIPLTRLSGAVAADTQCVDLRAMLARRDRPLPKSLMVVLDNLCRQARTAGDVAADLATDIAAVADWTPGAPELIVPVSVTRVILPDSSGLPALMDLAAARDAVSRSGGDPARIEPAVPVTLVIDHSLIVDFAGRPDAEQLNARREYARNGERYAFFKWAEQAFENLRIVPPGAGIIHQVHLEKLAAVVASQPLGDGRSLAFPELVLGCDSHTTMINGIGVLGWGVGGIDGEMAALGHPHTLRIPEVVGVRLLGDLPAGTTPTDLVLTITRRLREHGVVGAFVEFFGDGLDRLAVADRATIANMAPEYGATVGFFPIDRQTIDYLAQSGRMPEQIALVEAYAKASGLYREPGAAEADYSAVVEIDLGSICASVAGPKRPQDLIPLTDVASAFRRGLAAPVAEGGYGLSDAERSATVEVELDGQPVTLRNGSILVAAITSCTNTSNPTVMIGAGLLARNARALGLSVPAWVKTSLAPGSRLVGDYLSDAGLLDPLEQLGFHIVGYGCTTCSGKSGPIHPDLEAGLRDANLVAAAVLSGNRNFEGRIHKTCRANFLASPPLVVAYALAGRVDIDFGSEPLGITPQGREIFLRDIWPDPQEIAALVGASQNPQRFRASYAGLYAGSDLWRGLESKTGPLFAWDETSTYIKRPPFFEMAATPLPDAIEGARVLVKCGDSLTTDHITPSGEILPDSVAGRYLLDAGVAPQDFNAVTQRRGNHEFMARITFDNPRLKNHLAGRAEGGLTRLSADGPVTAVYDAARQLREQGRPAIVIAGRDYGMGSSRDWAAKGPRLLGVVAVLARSYERIHRSNLIGMGIIPLRFAPEQSAETLGLDGFETYRFANLHEAVACGAPVCATAEKEDGTIVSFTAQVATAGTFERDLLQRGGLFSMLLGQQADPLHGNTQRSNR</sequence>
<dbReference type="PANTHER" id="PTHR11670">
    <property type="entry name" value="ACONITASE/IRON-RESPONSIVE ELEMENT FAMILY MEMBER"/>
    <property type="match status" value="1"/>
</dbReference>
<dbReference type="KEGG" id="siw:GH266_16090"/>
<keyword evidence="4 10" id="KW-0004">4Fe-4S</keyword>
<dbReference type="InterPro" id="IPR015931">
    <property type="entry name" value="Acnase/IPM_dHydase_lsu_aba_1/3"/>
</dbReference>
<dbReference type="SUPFAM" id="SSF53732">
    <property type="entry name" value="Aconitase iron-sulfur domain"/>
    <property type="match status" value="1"/>
</dbReference>
<comment type="similarity">
    <text evidence="3 10">Belongs to the aconitase/IPM isomerase family.</text>
</comment>
<dbReference type="AlphaFoldDB" id="A0A857CA44"/>
<feature type="domain" description="Aconitase/3-isopropylmalate dehydratase large subunit alpha/beta/alpha" evidence="11">
    <location>
        <begin position="83"/>
        <end position="570"/>
    </location>
</feature>
<comment type="function">
    <text evidence="10">Catalyzes the isomerization of citrate to isocitrate via cis-aconitate.</text>
</comment>
<dbReference type="InterPro" id="IPR036008">
    <property type="entry name" value="Aconitase_4Fe-4S_dom"/>
</dbReference>
<evidence type="ECO:0000256" key="2">
    <source>
        <dbReference type="ARBA" id="ARBA00004717"/>
    </source>
</evidence>
<evidence type="ECO:0000256" key="7">
    <source>
        <dbReference type="ARBA" id="ARBA00023014"/>
    </source>
</evidence>
<dbReference type="OrthoDB" id="9764318at2"/>
<dbReference type="Pfam" id="PF00694">
    <property type="entry name" value="Aconitase_C"/>
    <property type="match status" value="1"/>
</dbReference>
<comment type="pathway">
    <text evidence="2">Carbohydrate metabolism; tricarboxylic acid cycle; isocitrate from oxaloacetate: step 2/2.</text>
</comment>
<dbReference type="FunFam" id="3.20.19.10:FF:000001">
    <property type="entry name" value="Aconitate hydratase"/>
    <property type="match status" value="1"/>
</dbReference>
<name>A0A857CA44_9HYPH</name>
<dbReference type="Gene3D" id="6.10.190.10">
    <property type="match status" value="1"/>
</dbReference>
<dbReference type="InterPro" id="IPR015928">
    <property type="entry name" value="Aconitase/3IPM_dehydase_swvl"/>
</dbReference>
<evidence type="ECO:0000256" key="9">
    <source>
        <dbReference type="ARBA" id="ARBA00023501"/>
    </source>
</evidence>
<gene>
    <name evidence="13" type="primary">acnA</name>
    <name evidence="13" type="ORF">GH266_16090</name>
</gene>
<proteinExistence type="inferred from homology"/>
<dbReference type="GO" id="GO:0051539">
    <property type="term" value="F:4 iron, 4 sulfur cluster binding"/>
    <property type="evidence" value="ECO:0007669"/>
    <property type="project" value="UniProtKB-KW"/>
</dbReference>
<dbReference type="Gene3D" id="3.30.499.10">
    <property type="entry name" value="Aconitase, domain 3"/>
    <property type="match status" value="2"/>
</dbReference>
<dbReference type="SUPFAM" id="SSF52016">
    <property type="entry name" value="LeuD/IlvD-like"/>
    <property type="match status" value="1"/>
</dbReference>
<dbReference type="InterPro" id="IPR006249">
    <property type="entry name" value="Aconitase/IRP2"/>
</dbReference>
<keyword evidence="7 10" id="KW-0411">Iron-sulfur</keyword>
<dbReference type="GO" id="GO:0046872">
    <property type="term" value="F:metal ion binding"/>
    <property type="evidence" value="ECO:0007669"/>
    <property type="project" value="UniProtKB-KW"/>
</dbReference>
<dbReference type="NCBIfam" id="TIGR01341">
    <property type="entry name" value="aconitase_1"/>
    <property type="match status" value="1"/>
</dbReference>
<accession>A0A857CA44</accession>
<dbReference type="RefSeq" id="WP_158194732.1">
    <property type="nucleotide sequence ID" value="NZ_CP046908.1"/>
</dbReference>
<keyword evidence="5" id="KW-0479">Metal-binding</keyword>
<comment type="catalytic activity">
    <reaction evidence="9 10">
        <text>citrate = D-threo-isocitrate</text>
        <dbReference type="Rhea" id="RHEA:10336"/>
        <dbReference type="ChEBI" id="CHEBI:15562"/>
        <dbReference type="ChEBI" id="CHEBI:16947"/>
        <dbReference type="EC" id="4.2.1.3"/>
    </reaction>
</comment>
<evidence type="ECO:0000259" key="11">
    <source>
        <dbReference type="Pfam" id="PF00330"/>
    </source>
</evidence>
<reference evidence="13 14" key="1">
    <citation type="submission" date="2019-12" db="EMBL/GenBank/DDBJ databases">
        <title>The genome of Stappia indica PHM037.</title>
        <authorList>
            <person name="Kacar D."/>
            <person name="Galan B."/>
            <person name="Canedo L."/>
            <person name="Rodriguez P."/>
            <person name="de la Calle F."/>
            <person name="Garcia J.L."/>
        </authorList>
    </citation>
    <scope>NUCLEOTIDE SEQUENCE [LARGE SCALE GENOMIC DNA]</scope>
    <source>
        <strain evidence="13 14">PHM037</strain>
    </source>
</reference>
<evidence type="ECO:0000256" key="1">
    <source>
        <dbReference type="ARBA" id="ARBA00001966"/>
    </source>
</evidence>
<keyword evidence="6 10" id="KW-0408">Iron</keyword>
<feature type="domain" description="Aconitase A/isopropylmalate dehydratase small subunit swivel" evidence="12">
    <location>
        <begin position="698"/>
        <end position="825"/>
    </location>
</feature>
<evidence type="ECO:0000313" key="13">
    <source>
        <dbReference type="EMBL" id="QGZ35876.1"/>
    </source>
</evidence>
<dbReference type="InterPro" id="IPR001030">
    <property type="entry name" value="Acoase/IPM_deHydtase_lsu_aba"/>
</dbReference>
<dbReference type="Pfam" id="PF00330">
    <property type="entry name" value="Aconitase"/>
    <property type="match status" value="1"/>
</dbReference>
<dbReference type="InterPro" id="IPR018136">
    <property type="entry name" value="Aconitase_4Fe-4S_BS"/>
</dbReference>
<dbReference type="EC" id="4.2.1.3" evidence="10"/>
<comment type="cofactor">
    <cofactor evidence="1">
        <name>[4Fe-4S] cluster</name>
        <dbReference type="ChEBI" id="CHEBI:49883"/>
    </cofactor>
</comment>
<evidence type="ECO:0000256" key="6">
    <source>
        <dbReference type="ARBA" id="ARBA00023004"/>
    </source>
</evidence>